<comment type="caution">
    <text evidence="3">The sequence shown here is derived from an EMBL/GenBank/DDBJ whole genome shotgun (WGS) entry which is preliminary data.</text>
</comment>
<keyword evidence="4" id="KW-1185">Reference proteome</keyword>
<dbReference type="EMBL" id="JAGSPC010000001">
    <property type="protein sequence ID" value="MBV7258693.1"/>
    <property type="molecule type" value="Genomic_DNA"/>
</dbReference>
<name>A0A9X1F3L2_9SPHN</name>
<proteinExistence type="predicted"/>
<evidence type="ECO:0000256" key="1">
    <source>
        <dbReference type="SAM" id="Phobius"/>
    </source>
</evidence>
<evidence type="ECO:0000313" key="3">
    <source>
        <dbReference type="EMBL" id="MBV7258693.1"/>
    </source>
</evidence>
<evidence type="ECO:0000259" key="2">
    <source>
        <dbReference type="Pfam" id="PF00561"/>
    </source>
</evidence>
<accession>A0A9X1F3L2</accession>
<keyword evidence="1" id="KW-1133">Transmembrane helix</keyword>
<dbReference type="Pfam" id="PF00561">
    <property type="entry name" value="Abhydrolase_1"/>
    <property type="match status" value="1"/>
</dbReference>
<feature type="transmembrane region" description="Helical" evidence="1">
    <location>
        <begin position="7"/>
        <end position="25"/>
    </location>
</feature>
<feature type="domain" description="AB hydrolase-1" evidence="2">
    <location>
        <begin position="69"/>
        <end position="185"/>
    </location>
</feature>
<dbReference type="PANTHER" id="PTHR12277:SF81">
    <property type="entry name" value="PROTEIN ABHD13"/>
    <property type="match status" value="1"/>
</dbReference>
<dbReference type="RefSeq" id="WP_218403984.1">
    <property type="nucleotide sequence ID" value="NZ_JAGSPC010000001.1"/>
</dbReference>
<dbReference type="InterPro" id="IPR000073">
    <property type="entry name" value="AB_hydrolase_1"/>
</dbReference>
<protein>
    <submittedName>
        <fullName evidence="3">Alpha/beta fold hydrolase</fullName>
    </submittedName>
</protein>
<dbReference type="PANTHER" id="PTHR12277">
    <property type="entry name" value="ALPHA/BETA HYDROLASE DOMAIN-CONTAINING PROTEIN"/>
    <property type="match status" value="1"/>
</dbReference>
<organism evidence="3 4">
    <name type="scientific">Erythrobacter crassostreae</name>
    <dbReference type="NCBI Taxonomy" id="2828328"/>
    <lineage>
        <taxon>Bacteria</taxon>
        <taxon>Pseudomonadati</taxon>
        <taxon>Pseudomonadota</taxon>
        <taxon>Alphaproteobacteria</taxon>
        <taxon>Sphingomonadales</taxon>
        <taxon>Erythrobacteraceae</taxon>
        <taxon>Erythrobacter/Porphyrobacter group</taxon>
        <taxon>Erythrobacter</taxon>
    </lineage>
</organism>
<keyword evidence="1" id="KW-0472">Membrane</keyword>
<dbReference type="Proteomes" id="UP001138681">
    <property type="component" value="Unassembled WGS sequence"/>
</dbReference>
<gene>
    <name evidence="3" type="ORF">KCG46_03770</name>
</gene>
<evidence type="ECO:0000313" key="4">
    <source>
        <dbReference type="Proteomes" id="UP001138681"/>
    </source>
</evidence>
<keyword evidence="3" id="KW-0378">Hydrolase</keyword>
<sequence length="265" mass="28775">MKWLKNALIMVATAYIAVLAILWTFQSHFIYPAPQSPAALTPGYGEVTLTTSDGLKLRSFYLAAEPDQPTIVYFHGNAGTLEAASISNAAFAEAGFGVLMVEYRGYGGNPGDPSEQGFYRDGDAAMRWLTDQGFTNDEIIVVANSIGGGVGTEMALRHDPAALVLIAPFTSLPDAAQSNLWWLPARSLVREQYDNAGKIVRLDMPILIQHGTNDFVVPYEHGQALARLTVHAEFQTFEGSGHGLSFAGRSQIARRDWILSLGNEP</sequence>
<keyword evidence="1" id="KW-0812">Transmembrane</keyword>
<dbReference type="GO" id="GO:0016787">
    <property type="term" value="F:hydrolase activity"/>
    <property type="evidence" value="ECO:0007669"/>
    <property type="project" value="UniProtKB-KW"/>
</dbReference>
<reference evidence="3" key="1">
    <citation type="submission" date="2021-04" db="EMBL/GenBank/DDBJ databases">
        <authorList>
            <person name="Pira H."/>
            <person name="Risdian C."/>
            <person name="Wink J."/>
        </authorList>
    </citation>
    <scope>NUCLEOTIDE SEQUENCE</scope>
    <source>
        <strain evidence="3">WH158</strain>
    </source>
</reference>
<dbReference type="AlphaFoldDB" id="A0A9X1F3L2"/>